<feature type="region of interest" description="Disordered" evidence="3">
    <location>
        <begin position="188"/>
        <end position="207"/>
    </location>
</feature>
<dbReference type="RefSeq" id="XP_040882743.1">
    <property type="nucleotide sequence ID" value="XM_041020240.1"/>
</dbReference>
<dbReference type="Gene3D" id="2.130.10.10">
    <property type="entry name" value="YVTN repeat-like/Quinoprotein amine dehydrogenase"/>
    <property type="match status" value="2"/>
</dbReference>
<evidence type="ECO:0000259" key="4">
    <source>
        <dbReference type="Pfam" id="PF03178"/>
    </source>
</evidence>
<evidence type="ECO:0000256" key="3">
    <source>
        <dbReference type="SAM" id="MobiDB-lite"/>
    </source>
</evidence>
<gene>
    <name evidence="7" type="ORF">M437DRAFT_40719</name>
</gene>
<comment type="subcellular location">
    <subcellularLocation>
        <location evidence="1">Nucleus</location>
    </subcellularLocation>
</comment>
<keyword evidence="8" id="KW-1185">Reference proteome</keyword>
<feature type="compositionally biased region" description="Acidic residues" evidence="3">
    <location>
        <begin position="452"/>
        <end position="466"/>
    </location>
</feature>
<protein>
    <recommendedName>
        <fullName evidence="9">Protein CFT1</fullName>
    </recommendedName>
</protein>
<evidence type="ECO:0008006" key="9">
    <source>
        <dbReference type="Google" id="ProtNLM"/>
    </source>
</evidence>
<evidence type="ECO:0000256" key="2">
    <source>
        <dbReference type="ARBA" id="ARBA00023242"/>
    </source>
</evidence>
<accession>A0A074VY40</accession>
<sequence>MQCYTELVAPTAVSNAVALPFVAPGATNLVVAKTSLLQVFTLKTVATDVKPSSANPRLDTGAIEGPESVHRVENTAKLVLLGEYPVSGTITSLQRVKALNTKTGAEALLVSTQDAKISLIEWDPLNYRISTVSIHYYERETTNTLPFGPSLADTPSYLSVDPSSRCAALKFGTKHLAIIPFRQSADDLADEDDLDTPPPTKAPVTGTDAQFETPYSASFVLPLTALDPALTHPVHLAFLHEYREPTFGIISSNKAPSHGLLDERKDILNYTVFTLDLDQRASTTLLSVTGLPFDIFRVVPLPLPVGGALLVGANELVHVDQAGKTNAVAVNEFAKLSSNFAMADQSDLGLRLEDCVVEALDHTNGNMLIVLNTGRLAILSFRIDGRSVSGLSVHLVDSTHGGHQLKTAANCAASLGRGRLFLGSEDGDSTLIGWSKKTSQTRKRSHAQMIAEDAELSMDEEDLDDDADDDLYADEAPVIKQTTSQAADSSGPDSYFFRVHDNLFSLGPIKNVCLGKYATDLSENDLEPQLSLLASVGRERASKLAFINRELTPSPLRTVEIPHAQAVWTACAKRAAPRGLPKPTDGTQNPEAQLASDMQFDQYLITCHADEDGAESSKVFKIDNEVTDTKQGDESMSYTEVTGTEFEGEGETLDVGILASGTRIVQVRKHEVRSYDADLGLSQIFPIIDEETDAELTVVHSSFCDPYLLLLREDSSLQILQVDKSGDLDELERGDAALASKWLSGSVYRSEKTGDKALVFLLNAEGGLAVFELPNLEQPVYEAPSLSVLSPVLSNESAPRRNVGKETLTELIFADLGDATAKLPYLILRSSADDLIIYEPFHHPSAPSIASSPFTTNLKFRKVPGLHMPKFNEDASLQKPAPLKFLPNVGGYSTVFMAGGSPSFVVKDASSLPRIVSLRGKGVLRLSGLNSRKCEAGFAWVDTDGTLREGQIPDGTRFASNGWSIRKFSPFPEHVEVQKIAYHSERDCYVITTQEEVDFYPPEDDPRHPAADEEITLRPKSLLFRVHLYDARADRIIDTYDIPPYELITSMEVMPLEVSEITHQHRLLVALGTISQRAENYAAKGCIYTLEIIDVVPEPGQPETGKKFRVFGREETKSGITALMGIAGLVGTAQGQKIMIRGLREDGSCLPVAFLDAQCYITSLKTLASSKLWIAADAWKGLWFGGFGEEPYKLSLFGKSRSQMEVISAEFLPFEGQLYILLIDADLDIHVLQYDPEHPKSLSGQRLLHRSTFHLGHMPTSMTLLPSTLSPFAEQNPDEDMADSDSEPSKPATLNHILITTQTGSIALLTPLDEATYRRLSALQTTLSSILEHAAGLNPRAYRSVESEGLGARGIVDGDLITRIYELGAGKRLEVLGRAGAEVWGMRSDLEIIAGEGLAYL</sequence>
<name>A0A074VY40_AURM1</name>
<dbReference type="GO" id="GO:0005634">
    <property type="term" value="C:nucleus"/>
    <property type="evidence" value="ECO:0007669"/>
    <property type="project" value="UniProtKB-SubCell"/>
</dbReference>
<dbReference type="InterPro" id="IPR018846">
    <property type="entry name" value="Beta-prop_RSE1/DDB1/CPSF1_1st"/>
</dbReference>
<proteinExistence type="predicted"/>
<feature type="domain" description="RSE1/DDB1/CPSF1 first beta-propeller" evidence="5">
    <location>
        <begin position="70"/>
        <end position="443"/>
    </location>
</feature>
<dbReference type="Pfam" id="PF03178">
    <property type="entry name" value="CPSF_A"/>
    <property type="match status" value="1"/>
</dbReference>
<dbReference type="PANTHER" id="PTHR10644">
    <property type="entry name" value="DNA REPAIR/RNA PROCESSING CPSF FAMILY"/>
    <property type="match status" value="1"/>
</dbReference>
<dbReference type="FunFam" id="2.130.10.10:FF:000625">
    <property type="entry name" value="mRNA cleavage and polyadenylation factor subunit"/>
    <property type="match status" value="1"/>
</dbReference>
<organism evidence="7 8">
    <name type="scientific">Aureobasidium melanogenum (strain CBS 110374)</name>
    <name type="common">Aureobasidium pullulans var. melanogenum</name>
    <dbReference type="NCBI Taxonomy" id="1043003"/>
    <lineage>
        <taxon>Eukaryota</taxon>
        <taxon>Fungi</taxon>
        <taxon>Dikarya</taxon>
        <taxon>Ascomycota</taxon>
        <taxon>Pezizomycotina</taxon>
        <taxon>Dothideomycetes</taxon>
        <taxon>Dothideomycetidae</taxon>
        <taxon>Dothideales</taxon>
        <taxon>Saccotheciaceae</taxon>
        <taxon>Aureobasidium</taxon>
    </lineage>
</organism>
<feature type="compositionally biased region" description="Acidic residues" evidence="3">
    <location>
        <begin position="1276"/>
        <end position="1286"/>
    </location>
</feature>
<dbReference type="InterPro" id="IPR015943">
    <property type="entry name" value="WD40/YVTN_repeat-like_dom_sf"/>
</dbReference>
<evidence type="ECO:0000313" key="8">
    <source>
        <dbReference type="Proteomes" id="UP000030672"/>
    </source>
</evidence>
<dbReference type="GO" id="GO:0003676">
    <property type="term" value="F:nucleic acid binding"/>
    <property type="evidence" value="ECO:0007669"/>
    <property type="project" value="InterPro"/>
</dbReference>
<dbReference type="HOGENOM" id="CLU_002414_2_1_1"/>
<feature type="domain" description="RSE1/DDB1/CPSF1 second beta-propeller" evidence="6">
    <location>
        <begin position="556"/>
        <end position="951"/>
    </location>
</feature>
<dbReference type="Proteomes" id="UP000030672">
    <property type="component" value="Unassembled WGS sequence"/>
</dbReference>
<feature type="domain" description="RSE1/DDB1/CPSF1 C-terminal" evidence="4">
    <location>
        <begin position="1025"/>
        <end position="1365"/>
    </location>
</feature>
<dbReference type="InterPro" id="IPR058543">
    <property type="entry name" value="Beta-prop_RSE1/DDB1/CPSF1_2nd"/>
</dbReference>
<evidence type="ECO:0000259" key="6">
    <source>
        <dbReference type="Pfam" id="PF23726"/>
    </source>
</evidence>
<dbReference type="Pfam" id="PF23726">
    <property type="entry name" value="Beta-prop_RSE1_2nd"/>
    <property type="match status" value="1"/>
</dbReference>
<feature type="region of interest" description="Disordered" evidence="3">
    <location>
        <begin position="1272"/>
        <end position="1291"/>
    </location>
</feature>
<feature type="region of interest" description="Disordered" evidence="3">
    <location>
        <begin position="443"/>
        <end position="466"/>
    </location>
</feature>
<dbReference type="InterPro" id="IPR004871">
    <property type="entry name" value="RSE1/DDB1/CPSF1_C"/>
</dbReference>
<dbReference type="InterPro" id="IPR050358">
    <property type="entry name" value="RSE1/DDB1/CFT1"/>
</dbReference>
<dbReference type="STRING" id="1043003.A0A074VY40"/>
<dbReference type="Gene3D" id="1.10.150.910">
    <property type="match status" value="1"/>
</dbReference>
<dbReference type="EMBL" id="KL584826">
    <property type="protein sequence ID" value="KEQ65720.1"/>
    <property type="molecule type" value="Genomic_DNA"/>
</dbReference>
<evidence type="ECO:0000259" key="5">
    <source>
        <dbReference type="Pfam" id="PF10433"/>
    </source>
</evidence>
<evidence type="ECO:0000256" key="1">
    <source>
        <dbReference type="ARBA" id="ARBA00004123"/>
    </source>
</evidence>
<dbReference type="GeneID" id="63913613"/>
<evidence type="ECO:0000313" key="7">
    <source>
        <dbReference type="EMBL" id="KEQ65720.1"/>
    </source>
</evidence>
<dbReference type="Pfam" id="PF10433">
    <property type="entry name" value="Beta-prop_RSE1_1st"/>
    <property type="match status" value="1"/>
</dbReference>
<keyword evidence="2" id="KW-0539">Nucleus</keyword>
<reference evidence="7 8" key="1">
    <citation type="journal article" date="2014" name="BMC Genomics">
        <title>Genome sequencing of four Aureobasidium pullulans varieties: biotechnological potential, stress tolerance, and description of new species.</title>
        <authorList>
            <person name="Gostin Ar C."/>
            <person name="Ohm R.A."/>
            <person name="Kogej T."/>
            <person name="Sonjak S."/>
            <person name="Turk M."/>
            <person name="Zajc J."/>
            <person name="Zalar P."/>
            <person name="Grube M."/>
            <person name="Sun H."/>
            <person name="Han J."/>
            <person name="Sharma A."/>
            <person name="Chiniquy J."/>
            <person name="Ngan C.Y."/>
            <person name="Lipzen A."/>
            <person name="Barry K."/>
            <person name="Grigoriev I.V."/>
            <person name="Gunde-Cimerman N."/>
        </authorList>
    </citation>
    <scope>NUCLEOTIDE SEQUENCE [LARGE SCALE GENOMIC DNA]</scope>
    <source>
        <strain evidence="7 8">CBS 110374</strain>
    </source>
</reference>